<evidence type="ECO:0000256" key="4">
    <source>
        <dbReference type="ARBA" id="ARBA00023136"/>
    </source>
</evidence>
<gene>
    <name evidence="8" type="ORF">DL546_008608</name>
</gene>
<feature type="compositionally biased region" description="Polar residues" evidence="5">
    <location>
        <begin position="582"/>
        <end position="593"/>
    </location>
</feature>
<comment type="caution">
    <text evidence="8">The sequence shown here is derived from an EMBL/GenBank/DDBJ whole genome shotgun (WGS) entry which is preliminary data.</text>
</comment>
<comment type="subcellular location">
    <subcellularLocation>
        <location evidence="1">Membrane</location>
        <topology evidence="1">Single-pass membrane protein</topology>
    </subcellularLocation>
</comment>
<keyword evidence="9" id="KW-1185">Reference proteome</keyword>
<accession>A0A420YFH1</accession>
<evidence type="ECO:0000256" key="5">
    <source>
        <dbReference type="SAM" id="MobiDB-lite"/>
    </source>
</evidence>
<feature type="compositionally biased region" description="Low complexity" evidence="5">
    <location>
        <begin position="135"/>
        <end position="148"/>
    </location>
</feature>
<dbReference type="PANTHER" id="PTHR15549">
    <property type="entry name" value="PAIRED IMMUNOGLOBULIN-LIKE TYPE 2 RECEPTOR"/>
    <property type="match status" value="1"/>
</dbReference>
<proteinExistence type="predicted"/>
<evidence type="ECO:0000256" key="3">
    <source>
        <dbReference type="ARBA" id="ARBA00022989"/>
    </source>
</evidence>
<sequence>MASRSLRSLAVWTSAVTALSTEITKFLPTCAVDCVQSFVSENYESSNCGSSPSLECLCQHTGKSGFTIGEGGVQCLIAEINRNACQGDDASPNAIAKAYRMCSGVASAAPETHSTIVATLVVPSGTGPVQVPGGSTSTRSSMTQTSSTLVTASPASSTSESLGITPVPMASTTTAPTAATSSQPTSTTISAAPSNRPVLNTTQIVGISVGIAVTLLVAAGLIFLARWVRRRNFGDQESGFYKPKRQSKGFGLLKSNQSSPQVLQISAPIHKTPVEMEFRRPGDFQTPPPRVGQGAIGLAISPPMMSSSSVDATPRMGPRVAVAQPAKTYQPYRPGGVPGASSPPKLTLNIPRQPPQPVKQPRTGLSARTRDSVMTEFQEDGEGESMRRSSVWRPPSTDPKSATTYYVPDKFGNWMLRNKNSQDMVEEQPPVELPSPANRTKMERATDVSPDSPTEKTIAGWVPQVPTYARPRQSPSSAEGAPILGSPFRFNTRTQPQPGSTSSIYSNFSFPHPAAPGPTEPLPPLPQIHPALRPQTKPPGPNFSKRYSQPARQGSQDSATTIESSGAEPFTEEGRMIEALQDSLSPVQESPRTPKSAGRSPVSKTAGKSPISYQRSQNQGTPERKRDRRSTPPRSVHPHQQPAYSLFPHDNLPPPPAPSQLGITNPAAEQPSPIPGPPSAKVSPLRPQRPIGLPSNPAASRGQYSRPVGLAPAPPANPAAVMTGSPELRTGSAPPEGSKQRLQPHHHHRRQSSLQLRQQKQSLHSHIQNLQVQAAVSRSPESQPPPSSQPRGPLMHPLQTQFPNLRVTDATPISATTTSSGNSSWLATKRLGVERAAALALREDGGGGGQRDKWKRDGGEEGNKELPATPGWKPKLTPTRRGDDLFLNVG</sequence>
<dbReference type="AlphaFoldDB" id="A0A420YFH1"/>
<feature type="compositionally biased region" description="Polar residues" evidence="5">
    <location>
        <begin position="545"/>
        <end position="564"/>
    </location>
</feature>
<feature type="chain" id="PRO_5019473637" description="Extracellular membrane protein CFEM domain-containing protein" evidence="7">
    <location>
        <begin position="19"/>
        <end position="890"/>
    </location>
</feature>
<feature type="signal peptide" evidence="7">
    <location>
        <begin position="1"/>
        <end position="18"/>
    </location>
</feature>
<dbReference type="GO" id="GO:0016020">
    <property type="term" value="C:membrane"/>
    <property type="evidence" value="ECO:0007669"/>
    <property type="project" value="UniProtKB-SubCell"/>
</dbReference>
<feature type="compositionally biased region" description="Low complexity" evidence="5">
    <location>
        <begin position="752"/>
        <end position="766"/>
    </location>
</feature>
<feature type="region of interest" description="Disordered" evidence="5">
    <location>
        <begin position="840"/>
        <end position="890"/>
    </location>
</feature>
<evidence type="ECO:0000313" key="9">
    <source>
        <dbReference type="Proteomes" id="UP000275385"/>
    </source>
</evidence>
<dbReference type="EMBL" id="QVQW01000013">
    <property type="protein sequence ID" value="RKU46685.1"/>
    <property type="molecule type" value="Genomic_DNA"/>
</dbReference>
<feature type="compositionally biased region" description="Low complexity" evidence="5">
    <location>
        <begin position="165"/>
        <end position="194"/>
    </location>
</feature>
<dbReference type="GO" id="GO:0071944">
    <property type="term" value="C:cell periphery"/>
    <property type="evidence" value="ECO:0007669"/>
    <property type="project" value="UniProtKB-ARBA"/>
</dbReference>
<organism evidence="8 9">
    <name type="scientific">Coniochaeta pulveracea</name>
    <dbReference type="NCBI Taxonomy" id="177199"/>
    <lineage>
        <taxon>Eukaryota</taxon>
        <taxon>Fungi</taxon>
        <taxon>Dikarya</taxon>
        <taxon>Ascomycota</taxon>
        <taxon>Pezizomycotina</taxon>
        <taxon>Sordariomycetes</taxon>
        <taxon>Sordariomycetidae</taxon>
        <taxon>Coniochaetales</taxon>
        <taxon>Coniochaetaceae</taxon>
        <taxon>Coniochaeta</taxon>
    </lineage>
</organism>
<feature type="compositionally biased region" description="Basic and acidic residues" evidence="5">
    <location>
        <begin position="841"/>
        <end position="864"/>
    </location>
</feature>
<feature type="transmembrane region" description="Helical" evidence="6">
    <location>
        <begin position="204"/>
        <end position="225"/>
    </location>
</feature>
<feature type="compositionally biased region" description="Polar residues" evidence="5">
    <location>
        <begin position="767"/>
        <end position="776"/>
    </location>
</feature>
<feature type="region of interest" description="Disordered" evidence="5">
    <location>
        <begin position="424"/>
        <end position="801"/>
    </location>
</feature>
<evidence type="ECO:0008006" key="10">
    <source>
        <dbReference type="Google" id="ProtNLM"/>
    </source>
</evidence>
<dbReference type="PANTHER" id="PTHR15549:SF26">
    <property type="entry name" value="AXIAL BUDDING PATTERN PROTEIN 2-RELATED"/>
    <property type="match status" value="1"/>
</dbReference>
<dbReference type="OrthoDB" id="3946741at2759"/>
<feature type="compositionally biased region" description="Basic residues" evidence="5">
    <location>
        <begin position="742"/>
        <end position="751"/>
    </location>
</feature>
<evidence type="ECO:0000256" key="2">
    <source>
        <dbReference type="ARBA" id="ARBA00022692"/>
    </source>
</evidence>
<keyword evidence="7" id="KW-0732">Signal</keyword>
<evidence type="ECO:0000256" key="7">
    <source>
        <dbReference type="SAM" id="SignalP"/>
    </source>
</evidence>
<name>A0A420YFH1_9PEZI</name>
<feature type="compositionally biased region" description="Polar residues" evidence="5">
    <location>
        <begin position="611"/>
        <end position="621"/>
    </location>
</feature>
<feature type="compositionally biased region" description="Polar residues" evidence="5">
    <location>
        <begin position="489"/>
        <end position="509"/>
    </location>
</feature>
<dbReference type="Proteomes" id="UP000275385">
    <property type="component" value="Unassembled WGS sequence"/>
</dbReference>
<evidence type="ECO:0000313" key="8">
    <source>
        <dbReference type="EMBL" id="RKU46685.1"/>
    </source>
</evidence>
<feature type="compositionally biased region" description="Polar residues" evidence="5">
    <location>
        <begin position="149"/>
        <end position="162"/>
    </location>
</feature>
<reference evidence="8 9" key="1">
    <citation type="submission" date="2018-08" db="EMBL/GenBank/DDBJ databases">
        <title>Draft genome of the lignicolous fungus Coniochaeta pulveracea.</title>
        <authorList>
            <person name="Borstlap C.J."/>
            <person name="De Witt R.N."/>
            <person name="Botha A."/>
            <person name="Volschenk H."/>
        </authorList>
    </citation>
    <scope>NUCLEOTIDE SEQUENCE [LARGE SCALE GENOMIC DNA]</scope>
    <source>
        <strain evidence="8 9">CAB683</strain>
    </source>
</reference>
<keyword evidence="4 6" id="KW-0472">Membrane</keyword>
<evidence type="ECO:0000256" key="6">
    <source>
        <dbReference type="SAM" id="Phobius"/>
    </source>
</evidence>
<evidence type="ECO:0000256" key="1">
    <source>
        <dbReference type="ARBA" id="ARBA00004167"/>
    </source>
</evidence>
<feature type="compositionally biased region" description="Pro residues" evidence="5">
    <location>
        <begin position="513"/>
        <end position="527"/>
    </location>
</feature>
<keyword evidence="2 6" id="KW-0812">Transmembrane</keyword>
<dbReference type="InterPro" id="IPR051694">
    <property type="entry name" value="Immunoregulatory_rcpt-like"/>
</dbReference>
<protein>
    <recommendedName>
        <fullName evidence="10">Extracellular membrane protein CFEM domain-containing protein</fullName>
    </recommendedName>
</protein>
<keyword evidence="3 6" id="KW-1133">Transmembrane helix</keyword>
<feature type="region of interest" description="Disordered" evidence="5">
    <location>
        <begin position="128"/>
        <end position="194"/>
    </location>
</feature>
<feature type="region of interest" description="Disordered" evidence="5">
    <location>
        <begin position="328"/>
        <end position="404"/>
    </location>
</feature>